<protein>
    <submittedName>
        <fullName evidence="1">Uncharacterized protein</fullName>
    </submittedName>
</protein>
<evidence type="ECO:0000313" key="1">
    <source>
        <dbReference type="EMBL" id="ELQ76458.1"/>
    </source>
</evidence>
<gene>
    <name evidence="1" type="ORF">THOM_0567</name>
</gene>
<reference evidence="1 2" key="1">
    <citation type="journal article" date="2012" name="PLoS Pathog.">
        <title>The genome of the obligate intracellular parasite Trachipleistophora hominis: new insights into microsporidian genome dynamics and reductive evolution.</title>
        <authorList>
            <person name="Heinz E."/>
            <person name="Williams T.A."/>
            <person name="Nakjang S."/>
            <person name="Noel C.J."/>
            <person name="Swan D.C."/>
            <person name="Goldberg A.V."/>
            <person name="Harris S.R."/>
            <person name="Weinmaier T."/>
            <person name="Markert S."/>
            <person name="Becher D."/>
            <person name="Bernhardt J."/>
            <person name="Dagan T."/>
            <person name="Hacker C."/>
            <person name="Lucocq J.M."/>
            <person name="Schweder T."/>
            <person name="Rattei T."/>
            <person name="Hall N."/>
            <person name="Hirt R.P."/>
            <person name="Embley T.M."/>
        </authorList>
    </citation>
    <scope>NUCLEOTIDE SEQUENCE [LARGE SCALE GENOMIC DNA]</scope>
</reference>
<dbReference type="OrthoDB" id="2191558at2759"/>
<dbReference type="Proteomes" id="UP000011185">
    <property type="component" value="Unassembled WGS sequence"/>
</dbReference>
<dbReference type="VEuPathDB" id="MicrosporidiaDB:THOM_0567"/>
<accession>L7JYB0</accession>
<organism evidence="1 2">
    <name type="scientific">Trachipleistophora hominis</name>
    <name type="common">Microsporidian parasite</name>
    <dbReference type="NCBI Taxonomy" id="72359"/>
    <lineage>
        <taxon>Eukaryota</taxon>
        <taxon>Fungi</taxon>
        <taxon>Fungi incertae sedis</taxon>
        <taxon>Microsporidia</taxon>
        <taxon>Pleistophoridae</taxon>
        <taxon>Trachipleistophora</taxon>
    </lineage>
</organism>
<dbReference type="HOGENOM" id="CLU_530174_0_0_1"/>
<evidence type="ECO:0000313" key="2">
    <source>
        <dbReference type="Proteomes" id="UP000011185"/>
    </source>
</evidence>
<sequence length="514" mass="61294">MLLTANSLKKIERASKSSDNQQLLSNMQKEIEKNDQELLSTITTSYSQIIDFCITLNGVNESLDNLIELNNQSNSYLQDTAQKIQMNLEELRSIDETEKNIDVALTTLQKIDRFNTSIETLQDITDICELVAELGMLERCLLDFKKFGFYSKFNLRLIDNRDKIFKRIKNNVKEWMRKVGELFNFLGSEFVRMMNNEHSMIFDFRYNLMKNVPIQEVYDFLYIFGTLKDRREIIDKMNYLRKNSTFTLMKDHDAIENDIYNVIGFLLVDFYLLDIDISFDLKENYGNLVHRLLQNIKNKKSDIYEHKNDLLVLKEALVALNYRYKDVEDELFKIIFTFFQEEKANITTFSDIESYISKCKKIMENYSIKDIRMLFYKNVDDLLLEYFCLDEDYLVVLDRICGEFVDYKFRAQNKKSREITSNYNRIKDYHLKVIDKALDERDFERFNQLIQNETSELNDIKLNSNEKKELINDMKAYCMNKLQRREKLDGPKEKVNFNAKKALLMKMFEQNLHL</sequence>
<dbReference type="InParanoid" id="L7JYB0"/>
<dbReference type="AlphaFoldDB" id="L7JYB0"/>
<name>L7JYB0_TRAHO</name>
<dbReference type="OMA" id="ALLMKMF"/>
<keyword evidence="2" id="KW-1185">Reference proteome</keyword>
<proteinExistence type="predicted"/>
<dbReference type="EMBL" id="JH993846">
    <property type="protein sequence ID" value="ELQ76458.1"/>
    <property type="molecule type" value="Genomic_DNA"/>
</dbReference>